<dbReference type="CDD" id="cd05233">
    <property type="entry name" value="SDR_c"/>
    <property type="match status" value="1"/>
</dbReference>
<dbReference type="PROSITE" id="PS00061">
    <property type="entry name" value="ADH_SHORT"/>
    <property type="match status" value="1"/>
</dbReference>
<evidence type="ECO:0000313" key="4">
    <source>
        <dbReference type="EMBL" id="MBB6465284.1"/>
    </source>
</evidence>
<accession>A0A8E1WC68</accession>
<evidence type="ECO:0000313" key="5">
    <source>
        <dbReference type="Proteomes" id="UP000532373"/>
    </source>
</evidence>
<dbReference type="AlphaFoldDB" id="A0A8E1WC68"/>
<dbReference type="RefSeq" id="WP_184767762.1">
    <property type="nucleotide sequence ID" value="NZ_JACHGI010000001.1"/>
</dbReference>
<organism evidence="4 5">
    <name type="scientific">Aminobacter carboxidus</name>
    <dbReference type="NCBI Taxonomy" id="376165"/>
    <lineage>
        <taxon>Bacteria</taxon>
        <taxon>Pseudomonadati</taxon>
        <taxon>Pseudomonadota</taxon>
        <taxon>Alphaproteobacteria</taxon>
        <taxon>Hyphomicrobiales</taxon>
        <taxon>Phyllobacteriaceae</taxon>
        <taxon>Aminobacter</taxon>
    </lineage>
</organism>
<dbReference type="PRINTS" id="PR00080">
    <property type="entry name" value="SDRFAMILY"/>
</dbReference>
<dbReference type="InterPro" id="IPR036291">
    <property type="entry name" value="NAD(P)-bd_dom_sf"/>
</dbReference>
<dbReference type="PANTHER" id="PTHR42760">
    <property type="entry name" value="SHORT-CHAIN DEHYDROGENASES/REDUCTASES FAMILY MEMBER"/>
    <property type="match status" value="1"/>
</dbReference>
<dbReference type="EMBL" id="JACHGI010000001">
    <property type="protein sequence ID" value="MBB6465284.1"/>
    <property type="molecule type" value="Genomic_DNA"/>
</dbReference>
<dbReference type="Pfam" id="PF00106">
    <property type="entry name" value="adh_short"/>
    <property type="match status" value="1"/>
</dbReference>
<dbReference type="Proteomes" id="UP000532373">
    <property type="component" value="Unassembled WGS sequence"/>
</dbReference>
<dbReference type="GO" id="GO:0016616">
    <property type="term" value="F:oxidoreductase activity, acting on the CH-OH group of donors, NAD or NADP as acceptor"/>
    <property type="evidence" value="ECO:0007669"/>
    <property type="project" value="TreeGrafter"/>
</dbReference>
<evidence type="ECO:0000256" key="3">
    <source>
        <dbReference type="RuleBase" id="RU000363"/>
    </source>
</evidence>
<comment type="caution">
    <text evidence="4">The sequence shown here is derived from an EMBL/GenBank/DDBJ whole genome shotgun (WGS) entry which is preliminary data.</text>
</comment>
<gene>
    <name evidence="4" type="ORF">HNQ96_001131</name>
</gene>
<sequence length="292" mass="29667">MNTLQGKSVVITGAGSGLGAAYARHAARLGAAVVVNDISAPAAQATVDSISAAGGKAVAHAGDVSSWSYAQSLVDACIDAFGTITGIVNNAGILRIGKILDLTEADMRRMVEVNLIGTAACASHAARRMLAAGKGGSIINVASGSQAGDVALGGYGATKGGVASLTYSWAMELRGSGVRVNALSPLAETAMAAQNKALMVEQAASREVHYAALPDPDINAPVVSFLLSDAAAEINGQVVRIAGKQLSFVTHPLIADPVLEGDWDYEAVGAAFSEKLADRQQPLGLGYARKPI</sequence>
<dbReference type="PRINTS" id="PR00081">
    <property type="entry name" value="GDHRDH"/>
</dbReference>
<evidence type="ECO:0000256" key="1">
    <source>
        <dbReference type="ARBA" id="ARBA00006484"/>
    </source>
</evidence>
<evidence type="ECO:0000256" key="2">
    <source>
        <dbReference type="ARBA" id="ARBA00023002"/>
    </source>
</evidence>
<dbReference type="InterPro" id="IPR020904">
    <property type="entry name" value="Sc_DH/Rdtase_CS"/>
</dbReference>
<dbReference type="PANTHER" id="PTHR42760:SF133">
    <property type="entry name" value="3-OXOACYL-[ACYL-CARRIER-PROTEIN] REDUCTASE"/>
    <property type="match status" value="1"/>
</dbReference>
<keyword evidence="2" id="KW-0560">Oxidoreductase</keyword>
<reference evidence="4 5" key="1">
    <citation type="submission" date="2020-08" db="EMBL/GenBank/DDBJ databases">
        <title>Genomic Encyclopedia of Type Strains, Phase IV (KMG-IV): sequencing the most valuable type-strain genomes for metagenomic binning, comparative biology and taxonomic classification.</title>
        <authorList>
            <person name="Goeker M."/>
        </authorList>
    </citation>
    <scope>NUCLEOTIDE SEQUENCE [LARGE SCALE GENOMIC DNA]</scope>
    <source>
        <strain evidence="4 5">DSM 17454</strain>
    </source>
</reference>
<dbReference type="SUPFAM" id="SSF51735">
    <property type="entry name" value="NAD(P)-binding Rossmann-fold domains"/>
    <property type="match status" value="1"/>
</dbReference>
<proteinExistence type="inferred from homology"/>
<comment type="similarity">
    <text evidence="1 3">Belongs to the short-chain dehydrogenases/reductases (SDR) family.</text>
</comment>
<name>A0A8E1WC68_9HYPH</name>
<protein>
    <submittedName>
        <fullName evidence="4">NAD(P)-dependent dehydrogenase (Short-subunit alcohol dehydrogenase family)</fullName>
    </submittedName>
</protein>
<dbReference type="InterPro" id="IPR002347">
    <property type="entry name" value="SDR_fam"/>
</dbReference>
<dbReference type="Gene3D" id="3.40.50.720">
    <property type="entry name" value="NAD(P)-binding Rossmann-like Domain"/>
    <property type="match status" value="1"/>
</dbReference>